<evidence type="ECO:0000256" key="1">
    <source>
        <dbReference type="SAM" id="MobiDB-lite"/>
    </source>
</evidence>
<name>A0A8H6KKD8_9PEZI</name>
<accession>A0A8H6KKD8</accession>
<feature type="region of interest" description="Disordered" evidence="1">
    <location>
        <begin position="14"/>
        <end position="35"/>
    </location>
</feature>
<comment type="caution">
    <text evidence="2">The sequence shown here is derived from an EMBL/GenBank/DDBJ whole genome shotgun (WGS) entry which is preliminary data.</text>
</comment>
<organism evidence="2 3">
    <name type="scientific">Colletotrichum musicola</name>
    <dbReference type="NCBI Taxonomy" id="2175873"/>
    <lineage>
        <taxon>Eukaryota</taxon>
        <taxon>Fungi</taxon>
        <taxon>Dikarya</taxon>
        <taxon>Ascomycota</taxon>
        <taxon>Pezizomycotina</taxon>
        <taxon>Sordariomycetes</taxon>
        <taxon>Hypocreomycetidae</taxon>
        <taxon>Glomerellales</taxon>
        <taxon>Glomerellaceae</taxon>
        <taxon>Colletotrichum</taxon>
        <taxon>Colletotrichum orchidearum species complex</taxon>
    </lineage>
</organism>
<gene>
    <name evidence="2" type="ORF">CMUS01_06678</name>
</gene>
<feature type="region of interest" description="Disordered" evidence="1">
    <location>
        <begin position="52"/>
        <end position="93"/>
    </location>
</feature>
<reference evidence="2" key="1">
    <citation type="journal article" date="2020" name="Phytopathology">
        <title>Genome Sequence Resources of Colletotrichum truncatum, C. plurivorum, C. musicola, and C. sojae: Four Species Pathogenic to Soybean (Glycine max).</title>
        <authorList>
            <person name="Rogerio F."/>
            <person name="Boufleur T.R."/>
            <person name="Ciampi-Guillardi M."/>
            <person name="Sukno S.A."/>
            <person name="Thon M.R."/>
            <person name="Massola Junior N.S."/>
            <person name="Baroncelli R."/>
        </authorList>
    </citation>
    <scope>NUCLEOTIDE SEQUENCE</scope>
    <source>
        <strain evidence="2">LFN0074</strain>
    </source>
</reference>
<sequence length="93" mass="9650">MTLAPVTGRWSLSVATRLQSPPSPSSTGSTHVATGSGHCPIRCGNIDMNISGGPFDAGMPSVRVDGRRSSEPPQQTLLALAEEQRPARPNPSG</sequence>
<evidence type="ECO:0000313" key="2">
    <source>
        <dbReference type="EMBL" id="KAF6833127.1"/>
    </source>
</evidence>
<dbReference type="AlphaFoldDB" id="A0A8H6KKD8"/>
<dbReference type="Proteomes" id="UP000639643">
    <property type="component" value="Unassembled WGS sequence"/>
</dbReference>
<dbReference type="EMBL" id="WIGM01000223">
    <property type="protein sequence ID" value="KAF6833127.1"/>
    <property type="molecule type" value="Genomic_DNA"/>
</dbReference>
<evidence type="ECO:0000313" key="3">
    <source>
        <dbReference type="Proteomes" id="UP000639643"/>
    </source>
</evidence>
<keyword evidence="3" id="KW-1185">Reference proteome</keyword>
<proteinExistence type="predicted"/>
<protein>
    <submittedName>
        <fullName evidence="2">Uncharacterized protein</fullName>
    </submittedName>
</protein>